<dbReference type="SUPFAM" id="SSF53137">
    <property type="entry name" value="Translational machinery components"/>
    <property type="match status" value="1"/>
</dbReference>
<dbReference type="GO" id="GO:0005840">
    <property type="term" value="C:ribosome"/>
    <property type="evidence" value="ECO:0007669"/>
    <property type="project" value="UniProtKB-KW"/>
</dbReference>
<dbReference type="HAMAP" id="MF_01310">
    <property type="entry name" value="Ribosomal_uS11"/>
    <property type="match status" value="1"/>
</dbReference>
<dbReference type="AlphaFoldDB" id="A0A0G0WBY2"/>
<protein>
    <recommendedName>
        <fullName evidence="4 5">Small ribosomal subunit protein uS11</fullName>
    </recommendedName>
</protein>
<evidence type="ECO:0000256" key="2">
    <source>
        <dbReference type="ARBA" id="ARBA00022980"/>
    </source>
</evidence>
<accession>A0A0G0WBY2</accession>
<dbReference type="EMBL" id="LBZM01000003">
    <property type="protein sequence ID" value="KKR72702.1"/>
    <property type="molecule type" value="Genomic_DNA"/>
</dbReference>
<dbReference type="GO" id="GO:1990904">
    <property type="term" value="C:ribonucleoprotein complex"/>
    <property type="evidence" value="ECO:0007669"/>
    <property type="project" value="UniProtKB-KW"/>
</dbReference>
<dbReference type="InterPro" id="IPR036967">
    <property type="entry name" value="Ribosomal_uS11_sf"/>
</dbReference>
<organism evidence="7 8">
    <name type="scientific">Candidatus Roizmanbacteria bacterium GW2011_GWB1_40_7</name>
    <dbReference type="NCBI Taxonomy" id="1618482"/>
    <lineage>
        <taxon>Bacteria</taxon>
        <taxon>Candidatus Roizmaniibacteriota</taxon>
    </lineage>
</organism>
<evidence type="ECO:0000256" key="3">
    <source>
        <dbReference type="ARBA" id="ARBA00023274"/>
    </source>
</evidence>
<keyword evidence="3 5" id="KW-0687">Ribonucleoprotein</keyword>
<keyword evidence="5" id="KW-0699">rRNA-binding</keyword>
<dbReference type="PIRSF" id="PIRSF002131">
    <property type="entry name" value="Ribosomal_S11"/>
    <property type="match status" value="1"/>
</dbReference>
<dbReference type="Gene3D" id="3.30.420.80">
    <property type="entry name" value="Ribosomal protein S11"/>
    <property type="match status" value="1"/>
</dbReference>
<dbReference type="InterPro" id="IPR018102">
    <property type="entry name" value="Ribosomal_uS11_CS"/>
</dbReference>
<comment type="subunit">
    <text evidence="5">Part of the 30S ribosomal subunit. Interacts with proteins S7 and S18. Binds to IF-3.</text>
</comment>
<dbReference type="GO" id="GO:0019843">
    <property type="term" value="F:rRNA binding"/>
    <property type="evidence" value="ECO:0007669"/>
    <property type="project" value="UniProtKB-UniRule"/>
</dbReference>
<evidence type="ECO:0000313" key="8">
    <source>
        <dbReference type="Proteomes" id="UP000034664"/>
    </source>
</evidence>
<proteinExistence type="inferred from homology"/>
<dbReference type="InterPro" id="IPR001971">
    <property type="entry name" value="Ribosomal_uS11"/>
</dbReference>
<evidence type="ECO:0000256" key="1">
    <source>
        <dbReference type="ARBA" id="ARBA00006194"/>
    </source>
</evidence>
<keyword evidence="5" id="KW-0694">RNA-binding</keyword>
<evidence type="ECO:0000256" key="6">
    <source>
        <dbReference type="RuleBase" id="RU003629"/>
    </source>
</evidence>
<gene>
    <name evidence="5" type="primary">rpsK</name>
    <name evidence="7" type="ORF">UU14_C0003G0065</name>
</gene>
<evidence type="ECO:0000256" key="4">
    <source>
        <dbReference type="ARBA" id="ARBA00035160"/>
    </source>
</evidence>
<dbReference type="NCBIfam" id="NF003698">
    <property type="entry name" value="PRK05309.1"/>
    <property type="match status" value="1"/>
</dbReference>
<keyword evidence="2 5" id="KW-0689">Ribosomal protein</keyword>
<dbReference type="GO" id="GO:0006412">
    <property type="term" value="P:translation"/>
    <property type="evidence" value="ECO:0007669"/>
    <property type="project" value="UniProtKB-UniRule"/>
</dbReference>
<comment type="caution">
    <text evidence="7">The sequence shown here is derived from an EMBL/GenBank/DDBJ whole genome shotgun (WGS) entry which is preliminary data.</text>
</comment>
<dbReference type="PANTHER" id="PTHR11759">
    <property type="entry name" value="40S RIBOSOMAL PROTEIN S14/30S RIBOSOMAL PROTEIN S11"/>
    <property type="match status" value="1"/>
</dbReference>
<sequence length="128" mass="13935">MAQAKSKKKQEEKTVSKGRMYITSTFNNTLVTVTDHEGNVICSGSSGSVGFQGARRATPYAATKIVTQLLESMKPFQTNELEVYLKGAGMGREAALRALKNSGIKLSLIADITPIPHNGVRPKKKRRV</sequence>
<dbReference type="GO" id="GO:0003735">
    <property type="term" value="F:structural constituent of ribosome"/>
    <property type="evidence" value="ECO:0007669"/>
    <property type="project" value="InterPro"/>
</dbReference>
<comment type="similarity">
    <text evidence="1 5 6">Belongs to the universal ribosomal protein uS11 family.</text>
</comment>
<evidence type="ECO:0000313" key="7">
    <source>
        <dbReference type="EMBL" id="KKR72702.1"/>
    </source>
</evidence>
<dbReference type="Pfam" id="PF00411">
    <property type="entry name" value="Ribosomal_S11"/>
    <property type="match status" value="1"/>
</dbReference>
<dbReference type="Proteomes" id="UP000034664">
    <property type="component" value="Unassembled WGS sequence"/>
</dbReference>
<reference evidence="7 8" key="1">
    <citation type="journal article" date="2015" name="Nature">
        <title>rRNA introns, odd ribosomes, and small enigmatic genomes across a large radiation of phyla.</title>
        <authorList>
            <person name="Brown C.T."/>
            <person name="Hug L.A."/>
            <person name="Thomas B.C."/>
            <person name="Sharon I."/>
            <person name="Castelle C.J."/>
            <person name="Singh A."/>
            <person name="Wilkins M.J."/>
            <person name="Williams K.H."/>
            <person name="Banfield J.F."/>
        </authorList>
    </citation>
    <scope>NUCLEOTIDE SEQUENCE [LARGE SCALE GENOMIC DNA]</scope>
</reference>
<name>A0A0G0WBY2_9BACT</name>
<dbReference type="PATRIC" id="fig|1618482.3.peg.190"/>
<comment type="function">
    <text evidence="5">Located on the platform of the 30S subunit, it bridges several disparate RNA helices of the 16S rRNA. Forms part of the Shine-Dalgarno cleft in the 70S ribosome.</text>
</comment>
<dbReference type="PROSITE" id="PS00054">
    <property type="entry name" value="RIBOSOMAL_S11"/>
    <property type="match status" value="1"/>
</dbReference>
<evidence type="ECO:0000256" key="5">
    <source>
        <dbReference type="HAMAP-Rule" id="MF_01310"/>
    </source>
</evidence>